<keyword evidence="1" id="KW-0812">Transmembrane</keyword>
<evidence type="ECO:0000256" key="1">
    <source>
        <dbReference type="SAM" id="Phobius"/>
    </source>
</evidence>
<proteinExistence type="predicted"/>
<organism evidence="2 3">
    <name type="scientific">Thermaerobacter subterraneus DSM 13965</name>
    <dbReference type="NCBI Taxonomy" id="867903"/>
    <lineage>
        <taxon>Bacteria</taxon>
        <taxon>Bacillati</taxon>
        <taxon>Bacillota</taxon>
        <taxon>Clostridia</taxon>
        <taxon>Eubacteriales</taxon>
        <taxon>Clostridiales Family XVII. Incertae Sedis</taxon>
        <taxon>Thermaerobacter</taxon>
    </lineage>
</organism>
<keyword evidence="1" id="KW-1133">Transmembrane helix</keyword>
<feature type="transmembrane region" description="Helical" evidence="1">
    <location>
        <begin position="79"/>
        <end position="103"/>
    </location>
</feature>
<name>K6Q1N8_9FIRM</name>
<feature type="transmembrane region" description="Helical" evidence="1">
    <location>
        <begin position="43"/>
        <end position="67"/>
    </location>
</feature>
<dbReference type="Proteomes" id="UP000005710">
    <property type="component" value="Unassembled WGS sequence"/>
</dbReference>
<keyword evidence="3" id="KW-1185">Reference proteome</keyword>
<evidence type="ECO:0000313" key="3">
    <source>
        <dbReference type="Proteomes" id="UP000005710"/>
    </source>
</evidence>
<gene>
    <name evidence="2" type="ORF">ThesuDRAFT_00802</name>
</gene>
<keyword evidence="1" id="KW-0472">Membrane</keyword>
<dbReference type="RefSeq" id="WP_006903074.1">
    <property type="nucleotide sequence ID" value="NZ_JH976535.1"/>
</dbReference>
<dbReference type="HOGENOM" id="CLU_1703400_0_0_9"/>
<sequence length="158" mass="16275">MSFVVAVILRLVAWVVLWLGGLAATRAVVEPAARQGAEAFPQLAWPALALALLGAAGAYGIVAAGWGRWMDGRSVWLRLPLALLWAGGAALLVLAAASALARVEPLTAGRVTPPVLLLAVLGSRPLWVAGLLAALAGSTLGARPAERRRRLGPGRLGL</sequence>
<dbReference type="AlphaFoldDB" id="K6Q1N8"/>
<comment type="caution">
    <text evidence="2">The sequence shown here is derived from an EMBL/GenBank/DDBJ whole genome shotgun (WGS) entry which is preliminary data.</text>
</comment>
<reference evidence="2" key="2">
    <citation type="submission" date="2012-10" db="EMBL/GenBank/DDBJ databases">
        <title>Improved high-quality draft of Thermaerobacter subterraneus C21, DSM 13965.</title>
        <authorList>
            <consortium name="DOE Joint Genome Institute"/>
            <person name="Eisen J."/>
            <person name="Huntemann M."/>
            <person name="Wei C.-L."/>
            <person name="Han J."/>
            <person name="Detter J.C."/>
            <person name="Han C."/>
            <person name="Tapia R."/>
            <person name="Chen A."/>
            <person name="Kyrpides N."/>
            <person name="Mavromatis K."/>
            <person name="Markowitz V."/>
            <person name="Szeto E."/>
            <person name="Ivanova N."/>
            <person name="Mikhailova N."/>
            <person name="Ovchinnikova G."/>
            <person name="Pagani I."/>
            <person name="Pati A."/>
            <person name="Goodwin L."/>
            <person name="Nordberg H.P."/>
            <person name="Cantor M.N."/>
            <person name="Hua S.X."/>
            <person name="Woyke T."/>
            <person name="Eisen J."/>
            <person name="Klenk H.-P."/>
        </authorList>
    </citation>
    <scope>NUCLEOTIDE SEQUENCE [LARGE SCALE GENOMIC DNA]</scope>
    <source>
        <strain evidence="2">DSM 13965</strain>
    </source>
</reference>
<feature type="transmembrane region" description="Helical" evidence="1">
    <location>
        <begin position="115"/>
        <end position="140"/>
    </location>
</feature>
<dbReference type="EMBL" id="AENY02000002">
    <property type="protein sequence ID" value="EKP95073.1"/>
    <property type="molecule type" value="Genomic_DNA"/>
</dbReference>
<protein>
    <submittedName>
        <fullName evidence="2">Uncharacterized protein</fullName>
    </submittedName>
</protein>
<reference evidence="2" key="1">
    <citation type="submission" date="2010-10" db="EMBL/GenBank/DDBJ databases">
        <authorList>
            <consortium name="US DOE Joint Genome Institute (JGI-PGF)"/>
            <person name="Lucas S."/>
            <person name="Copeland A."/>
            <person name="Lapidus A."/>
            <person name="Bruce D."/>
            <person name="Goodwin L."/>
            <person name="Pitluck S."/>
            <person name="Kyrpides N."/>
            <person name="Mavromatis K."/>
            <person name="Detter J.C."/>
            <person name="Han C."/>
            <person name="Land M."/>
            <person name="Hauser L."/>
            <person name="Markowitz V."/>
            <person name="Cheng J.-F."/>
            <person name="Hugenholtz P."/>
            <person name="Woyke T."/>
            <person name="Wu D."/>
            <person name="Pukall R."/>
            <person name="Wahrenburg C."/>
            <person name="Brambilla E."/>
            <person name="Klenk H.-P."/>
            <person name="Eisen J.A."/>
        </authorList>
    </citation>
    <scope>NUCLEOTIDE SEQUENCE [LARGE SCALE GENOMIC DNA]</scope>
    <source>
        <strain evidence="2">DSM 13965</strain>
    </source>
</reference>
<evidence type="ECO:0000313" key="2">
    <source>
        <dbReference type="EMBL" id="EKP95073.1"/>
    </source>
</evidence>
<accession>K6Q1N8</accession>